<dbReference type="GO" id="GO:0009279">
    <property type="term" value="C:cell outer membrane"/>
    <property type="evidence" value="ECO:0007669"/>
    <property type="project" value="UniProtKB-SubCell"/>
</dbReference>
<evidence type="ECO:0000313" key="15">
    <source>
        <dbReference type="Proteomes" id="UP000035900"/>
    </source>
</evidence>
<evidence type="ECO:0000259" key="12">
    <source>
        <dbReference type="Pfam" id="PF00593"/>
    </source>
</evidence>
<dbReference type="InterPro" id="IPR013784">
    <property type="entry name" value="Carb-bd-like_fold"/>
</dbReference>
<dbReference type="OrthoDB" id="9795928at2"/>
<evidence type="ECO:0000256" key="5">
    <source>
        <dbReference type="ARBA" id="ARBA00022729"/>
    </source>
</evidence>
<dbReference type="RefSeq" id="WP_048498372.1">
    <property type="nucleotide sequence ID" value="NZ_LFNG01000002.1"/>
</dbReference>
<dbReference type="Pfam" id="PF00593">
    <property type="entry name" value="TonB_dep_Rec_b-barrel"/>
    <property type="match status" value="1"/>
</dbReference>
<evidence type="ECO:0000256" key="7">
    <source>
        <dbReference type="ARBA" id="ARBA00023136"/>
    </source>
</evidence>
<dbReference type="PANTHER" id="PTHR30069">
    <property type="entry name" value="TONB-DEPENDENT OUTER MEMBRANE RECEPTOR"/>
    <property type="match status" value="1"/>
</dbReference>
<dbReference type="PANTHER" id="PTHR30069:SF29">
    <property type="entry name" value="HEMOGLOBIN AND HEMOGLOBIN-HAPTOGLOBIN-BINDING PROTEIN 1-RELATED"/>
    <property type="match status" value="1"/>
</dbReference>
<feature type="domain" description="TonB-dependent receptor-like beta-barrel" evidence="12">
    <location>
        <begin position="319"/>
        <end position="763"/>
    </location>
</feature>
<dbReference type="EMBL" id="LFNG01000002">
    <property type="protein sequence ID" value="KMQ72463.1"/>
    <property type="molecule type" value="Genomic_DNA"/>
</dbReference>
<comment type="similarity">
    <text evidence="10 11">Belongs to the TonB-dependent receptor family.</text>
</comment>
<dbReference type="InterPro" id="IPR037066">
    <property type="entry name" value="Plug_dom_sf"/>
</dbReference>
<feature type="domain" description="TonB-dependent receptor plug" evidence="13">
    <location>
        <begin position="119"/>
        <end position="217"/>
    </location>
</feature>
<dbReference type="STRING" id="1304281.ACM44_01610"/>
<evidence type="ECO:0000256" key="10">
    <source>
        <dbReference type="PROSITE-ProRule" id="PRU01360"/>
    </source>
</evidence>
<accession>A0A0J7J233</accession>
<dbReference type="InterPro" id="IPR012910">
    <property type="entry name" value="Plug_dom"/>
</dbReference>
<dbReference type="InterPro" id="IPR036942">
    <property type="entry name" value="Beta-barrel_TonB_sf"/>
</dbReference>
<dbReference type="Gene3D" id="2.170.130.10">
    <property type="entry name" value="TonB-dependent receptor, plug domain"/>
    <property type="match status" value="1"/>
</dbReference>
<protein>
    <submittedName>
        <fullName evidence="14">TonB-dependent receptor</fullName>
    </submittedName>
</protein>
<keyword evidence="9 10" id="KW-0998">Cell outer membrane</keyword>
<dbReference type="SUPFAM" id="SSF49452">
    <property type="entry name" value="Starch-binding domain-like"/>
    <property type="match status" value="1"/>
</dbReference>
<name>A0A0J7J233_9FLAO</name>
<evidence type="ECO:0000256" key="8">
    <source>
        <dbReference type="ARBA" id="ARBA00023170"/>
    </source>
</evidence>
<evidence type="ECO:0000256" key="6">
    <source>
        <dbReference type="ARBA" id="ARBA00023077"/>
    </source>
</evidence>
<gene>
    <name evidence="14" type="ORF">ACM44_01610</name>
</gene>
<evidence type="ECO:0000256" key="11">
    <source>
        <dbReference type="RuleBase" id="RU003357"/>
    </source>
</evidence>
<dbReference type="PROSITE" id="PS52016">
    <property type="entry name" value="TONB_DEPENDENT_REC_3"/>
    <property type="match status" value="1"/>
</dbReference>
<dbReference type="Pfam" id="PF07715">
    <property type="entry name" value="Plug"/>
    <property type="match status" value="1"/>
</dbReference>
<evidence type="ECO:0000256" key="3">
    <source>
        <dbReference type="ARBA" id="ARBA00022452"/>
    </source>
</evidence>
<dbReference type="GO" id="GO:0015344">
    <property type="term" value="F:siderophore uptake transmembrane transporter activity"/>
    <property type="evidence" value="ECO:0007669"/>
    <property type="project" value="TreeGrafter"/>
</dbReference>
<dbReference type="Pfam" id="PF13620">
    <property type="entry name" value="CarboxypepD_reg"/>
    <property type="match status" value="1"/>
</dbReference>
<sequence>MKFILNIILVFFGLAFFNAQNNYSIQGKIIDFHDKVPLREASIKIGNYTAISDENGKFAFKNVKKGTYILTANHPDCETFSQTLVVDKDLEITINLEHHIEEIETITFQRTHKTNASMILKTLDQETISRNSTENLGNVLSNISGVGALKTGNNISKPIIHGLYGSRVLIINNGVKMAEQEWGVEHAPNVDINNFEHIDVIKGASALKYGSDAIGGVVVMEPGIFPKKDSLKGEANLSGISNGRGIGFDLNLVKTWESGWALKTNGGFKKSGDLHTPEYLLMNTGLQVNSFNFTLQHNSFLQGISFDYSLTNQQIGIYRGSDLGNLEDFYKALTTDVPIYQRDFSYAIENPKQDVQHHLAKISAFKRFKDIGKITVDYSFQYNHRKEFDVRRGELAQIPSLDLELFTNQLNINDLIERPFWNFETGIDLAYQYNYSTPETQARRLVPNYSKYSGGVYSIFKYKISPKLNVEAGLRYDATKYDAKKWYDLSTWENFYSESFSQFYVKTDGNRVFSNPVLTYKNLSFNAGVQFRPSSGFDLKFNYANVGRTPNIAELFADGLHHSAAIIEVGNLGMKNEEGHQFNLNIDSKLNVLGGLQISVNHYLFLTKNFITEVPTGIQNTIRGVFPVWSYGQIDAKMYGIDFDAGLNITPNTSYKGRFSYVYGQDVTNDQPLILMLPPNFANSLEFSKAEWRNFYFKVENQTFLHQNRFPDYNPSIHIYENGVEVEKTLDLSTPPPSYSLWSLQTGIDFVKGFSAGLKITNLFDVNYKDYLNRLRFFSYEMGRNVILNLKYNF</sequence>
<comment type="caution">
    <text evidence="14">The sequence shown here is derived from an EMBL/GenBank/DDBJ whole genome shotgun (WGS) entry which is preliminary data.</text>
</comment>
<evidence type="ECO:0000313" key="14">
    <source>
        <dbReference type="EMBL" id="KMQ72463.1"/>
    </source>
</evidence>
<comment type="subcellular location">
    <subcellularLocation>
        <location evidence="1 10">Cell outer membrane</location>
        <topology evidence="1 10">Multi-pass membrane protein</topology>
    </subcellularLocation>
</comment>
<evidence type="ECO:0000256" key="4">
    <source>
        <dbReference type="ARBA" id="ARBA00022692"/>
    </source>
</evidence>
<keyword evidence="5" id="KW-0732">Signal</keyword>
<dbReference type="InterPro" id="IPR039426">
    <property type="entry name" value="TonB-dep_rcpt-like"/>
</dbReference>
<keyword evidence="7 10" id="KW-0472">Membrane</keyword>
<evidence type="ECO:0000259" key="13">
    <source>
        <dbReference type="Pfam" id="PF07715"/>
    </source>
</evidence>
<keyword evidence="2 10" id="KW-0813">Transport</keyword>
<evidence type="ECO:0000256" key="9">
    <source>
        <dbReference type="ARBA" id="ARBA00023237"/>
    </source>
</evidence>
<dbReference type="Gene3D" id="2.40.170.20">
    <property type="entry name" value="TonB-dependent receptor, beta-barrel domain"/>
    <property type="match status" value="1"/>
</dbReference>
<dbReference type="GO" id="GO:0030246">
    <property type="term" value="F:carbohydrate binding"/>
    <property type="evidence" value="ECO:0007669"/>
    <property type="project" value="InterPro"/>
</dbReference>
<keyword evidence="4 10" id="KW-0812">Transmembrane</keyword>
<keyword evidence="3 10" id="KW-1134">Transmembrane beta strand</keyword>
<organism evidence="14 15">
    <name type="scientific">Chryseobacterium koreense CCUG 49689</name>
    <dbReference type="NCBI Taxonomy" id="1304281"/>
    <lineage>
        <taxon>Bacteria</taxon>
        <taxon>Pseudomonadati</taxon>
        <taxon>Bacteroidota</taxon>
        <taxon>Flavobacteriia</taxon>
        <taxon>Flavobacteriales</taxon>
        <taxon>Weeksellaceae</taxon>
        <taxon>Chryseobacterium group</taxon>
        <taxon>Chryseobacterium</taxon>
    </lineage>
</organism>
<dbReference type="Proteomes" id="UP000035900">
    <property type="component" value="Unassembled WGS sequence"/>
</dbReference>
<dbReference type="SUPFAM" id="SSF56935">
    <property type="entry name" value="Porins"/>
    <property type="match status" value="1"/>
</dbReference>
<dbReference type="Gene3D" id="2.60.40.1120">
    <property type="entry name" value="Carboxypeptidase-like, regulatory domain"/>
    <property type="match status" value="1"/>
</dbReference>
<keyword evidence="15" id="KW-1185">Reference proteome</keyword>
<evidence type="ECO:0000256" key="1">
    <source>
        <dbReference type="ARBA" id="ARBA00004571"/>
    </source>
</evidence>
<dbReference type="GO" id="GO:0044718">
    <property type="term" value="P:siderophore transmembrane transport"/>
    <property type="evidence" value="ECO:0007669"/>
    <property type="project" value="TreeGrafter"/>
</dbReference>
<keyword evidence="6 11" id="KW-0798">TonB box</keyword>
<dbReference type="AlphaFoldDB" id="A0A0J7J233"/>
<dbReference type="InterPro" id="IPR000531">
    <property type="entry name" value="Beta-barrel_TonB"/>
</dbReference>
<evidence type="ECO:0000256" key="2">
    <source>
        <dbReference type="ARBA" id="ARBA00022448"/>
    </source>
</evidence>
<dbReference type="PATRIC" id="fig|1304281.5.peg.343"/>
<keyword evidence="8 14" id="KW-0675">Receptor</keyword>
<proteinExistence type="inferred from homology"/>
<reference evidence="14 15" key="1">
    <citation type="journal article" date="2004" name="Int. J. Syst. Evol. Microbiol.">
        <title>Kaistella koreensis gen. nov., sp. nov., a novel member of the Chryseobacterium-Bergeyella-Riemerella branch.</title>
        <authorList>
            <person name="Kim M.K."/>
            <person name="Im W.T."/>
            <person name="Shin Y.K."/>
            <person name="Lim J.H."/>
            <person name="Kim S.H."/>
            <person name="Lee B.C."/>
            <person name="Park M.Y."/>
            <person name="Lee K.Y."/>
            <person name="Lee S.T."/>
        </authorList>
    </citation>
    <scope>NUCLEOTIDE SEQUENCE [LARGE SCALE GENOMIC DNA]</scope>
    <source>
        <strain evidence="14 15">CCUG 49689</strain>
    </source>
</reference>